<dbReference type="Proteomes" id="UP000195557">
    <property type="component" value="Unassembled WGS sequence"/>
</dbReference>
<organism evidence="11 13">
    <name type="scientific">Ostreococcus tauri</name>
    <name type="common">Marine green alga</name>
    <dbReference type="NCBI Taxonomy" id="70448"/>
    <lineage>
        <taxon>Eukaryota</taxon>
        <taxon>Viridiplantae</taxon>
        <taxon>Chlorophyta</taxon>
        <taxon>Mamiellophyceae</taxon>
        <taxon>Mamiellales</taxon>
        <taxon>Bathycoccaceae</taxon>
        <taxon>Ostreococcus</taxon>
    </lineage>
</organism>
<comment type="subcellular location">
    <subcellularLocation>
        <location evidence="2">Chromosome</location>
        <location evidence="2">Telomere</location>
    </subcellularLocation>
    <subcellularLocation>
        <location evidence="1">Nucleus</location>
    </subcellularLocation>
</comment>
<evidence type="ECO:0000256" key="7">
    <source>
        <dbReference type="ARBA" id="ARBA00023242"/>
    </source>
</evidence>
<dbReference type="PANTHER" id="PTHR13989">
    <property type="entry name" value="REPLICATION PROTEIN A-RELATED"/>
    <property type="match status" value="1"/>
</dbReference>
<evidence type="ECO:0000313" key="13">
    <source>
        <dbReference type="Proteomes" id="UP000009170"/>
    </source>
</evidence>
<dbReference type="InterPro" id="IPR040260">
    <property type="entry name" value="RFA2-like"/>
</dbReference>
<evidence type="ECO:0000259" key="10">
    <source>
        <dbReference type="Pfam" id="PF01336"/>
    </source>
</evidence>
<evidence type="ECO:0000256" key="2">
    <source>
        <dbReference type="ARBA" id="ARBA00004574"/>
    </source>
</evidence>
<keyword evidence="6" id="KW-0238">DNA-binding</keyword>
<dbReference type="GO" id="GO:0003677">
    <property type="term" value="F:DNA binding"/>
    <property type="evidence" value="ECO:0007669"/>
    <property type="project" value="UniProtKB-KW"/>
</dbReference>
<dbReference type="SUPFAM" id="SSF50249">
    <property type="entry name" value="Nucleic acid-binding proteins"/>
    <property type="match status" value="1"/>
</dbReference>
<dbReference type="EMBL" id="KZ155771">
    <property type="protein sequence ID" value="OUS49327.1"/>
    <property type="molecule type" value="Genomic_DNA"/>
</dbReference>
<keyword evidence="4" id="KW-0158">Chromosome</keyword>
<dbReference type="OrthoDB" id="77828at2759"/>
<proteinExistence type="predicted"/>
<dbReference type="InParanoid" id="A0A090M492"/>
<evidence type="ECO:0000313" key="12">
    <source>
        <dbReference type="EMBL" id="OUS49327.1"/>
    </source>
</evidence>
<dbReference type="Pfam" id="PF01336">
    <property type="entry name" value="tRNA_anti-codon"/>
    <property type="match status" value="1"/>
</dbReference>
<dbReference type="EMBL" id="CAID01000004">
    <property type="protein sequence ID" value="CEF97487.1"/>
    <property type="molecule type" value="Genomic_DNA"/>
</dbReference>
<evidence type="ECO:0000256" key="8">
    <source>
        <dbReference type="ARBA" id="ARBA00030039"/>
    </source>
</evidence>
<dbReference type="AlphaFoldDB" id="A0A090M492"/>
<dbReference type="InterPro" id="IPR012340">
    <property type="entry name" value="NA-bd_OB-fold"/>
</dbReference>
<evidence type="ECO:0000256" key="3">
    <source>
        <dbReference type="ARBA" id="ARBA00017411"/>
    </source>
</evidence>
<evidence type="ECO:0000313" key="11">
    <source>
        <dbReference type="EMBL" id="CEF97487.1"/>
    </source>
</evidence>
<evidence type="ECO:0000256" key="4">
    <source>
        <dbReference type="ARBA" id="ARBA00022454"/>
    </source>
</evidence>
<evidence type="ECO:0000256" key="9">
    <source>
        <dbReference type="SAM" id="MobiDB-lite"/>
    </source>
</evidence>
<protein>
    <recommendedName>
        <fullName evidence="3">CST complex subunit STN1</fullName>
    </recommendedName>
    <alternativeName>
        <fullName evidence="8">Suppressor of cdc thirteen homolog</fullName>
    </alternativeName>
</protein>
<keyword evidence="7" id="KW-0539">Nucleus</keyword>
<accession>A0A090M492</accession>
<dbReference type="GO" id="GO:0000781">
    <property type="term" value="C:chromosome, telomeric region"/>
    <property type="evidence" value="ECO:0007669"/>
    <property type="project" value="UniProtKB-SubCell"/>
</dbReference>
<evidence type="ECO:0000256" key="5">
    <source>
        <dbReference type="ARBA" id="ARBA00022895"/>
    </source>
</evidence>
<dbReference type="Proteomes" id="UP000009170">
    <property type="component" value="Unassembled WGS sequence"/>
</dbReference>
<dbReference type="PANTHER" id="PTHR13989:SF33">
    <property type="entry name" value="CST COMPLEX SUBUNIT STN1"/>
    <property type="match status" value="1"/>
</dbReference>
<dbReference type="STRING" id="70448.A0A090M492"/>
<reference evidence="11 13" key="1">
    <citation type="journal article" date="2006" name="Proc. Natl. Acad. Sci. U.S.A.">
        <title>Genome analysis of the smallest free-living eukaryote Ostreococcus tauri unveils many unique features.</title>
        <authorList>
            <person name="Derelle E."/>
            <person name="Ferraz C."/>
            <person name="Rombauts S."/>
            <person name="Rouze P."/>
            <person name="Worden A.Z."/>
            <person name="Robbens S."/>
            <person name="Partensky F."/>
            <person name="Degroeve S."/>
            <person name="Echeynie S."/>
            <person name="Cooke R."/>
            <person name="Saeys Y."/>
            <person name="Wuyts J."/>
            <person name="Jabbari K."/>
            <person name="Bowler C."/>
            <person name="Panaud O."/>
            <person name="Piegu B."/>
            <person name="Ball S.G."/>
            <person name="Ral J.-P."/>
            <person name="Bouget F.-Y."/>
            <person name="Piganeau G."/>
            <person name="De Baets B."/>
            <person name="Picard A."/>
            <person name="Delseny M."/>
            <person name="Demaille J."/>
            <person name="Van de Peer Y."/>
            <person name="Moreau H."/>
        </authorList>
    </citation>
    <scope>NUCLEOTIDE SEQUENCE [LARGE SCALE GENOMIC DNA]</scope>
    <source>
        <strain evidence="11 13">OTTH0595</strain>
    </source>
</reference>
<reference evidence="11" key="2">
    <citation type="journal article" date="2014" name="BMC Genomics">
        <title>An improved genome of the model marine alga Ostreococcus tauri unfolds by assessing Illumina de novo assemblies.</title>
        <authorList>
            <person name="Blanc-Mathieu R."/>
            <person name="Verhelst B."/>
            <person name="Derelle E."/>
            <person name="Rombauts S."/>
            <person name="Bouget F.Y."/>
            <person name="Carre I."/>
            <person name="Chateau A."/>
            <person name="Eyre-Walker A."/>
            <person name="Grimsley N."/>
            <person name="Moreau H."/>
            <person name="Piegu B."/>
            <person name="Rivals E."/>
            <person name="Schackwitz W."/>
            <person name="Van de Peer Y."/>
            <person name="Piganeau G."/>
        </authorList>
    </citation>
    <scope>NUCLEOTIDE SEQUENCE</scope>
    <source>
        <strain evidence="11">RCC4221</strain>
    </source>
</reference>
<keyword evidence="5" id="KW-0779">Telomere</keyword>
<feature type="region of interest" description="Disordered" evidence="9">
    <location>
        <begin position="1"/>
        <end position="30"/>
    </location>
</feature>
<reference evidence="12" key="3">
    <citation type="submission" date="2017-04" db="EMBL/GenBank/DDBJ databases">
        <title>Population genomics of picophytoplankton unveils novel chromosome hypervariability.</title>
        <authorList>
            <consortium name="DOE Joint Genome Institute"/>
            <person name="Blanc-Mathieu R."/>
            <person name="Krasovec M."/>
            <person name="Hebrard M."/>
            <person name="Yau S."/>
            <person name="Desgranges E."/>
            <person name="Martin J."/>
            <person name="Schackwitz W."/>
            <person name="Kuo A."/>
            <person name="Salin G."/>
            <person name="Donnadieu C."/>
            <person name="Desdevises Y."/>
            <person name="Sanchez-Ferandin S."/>
            <person name="Moreau H."/>
            <person name="Rivals E."/>
            <person name="Grigoriev I.V."/>
            <person name="Grimsley N."/>
            <person name="Eyre-Walker A."/>
            <person name="Piganeau G."/>
        </authorList>
    </citation>
    <scope>NUCLEOTIDE SEQUENCE [LARGE SCALE GENOMIC DNA]</scope>
    <source>
        <strain evidence="12">RCC 1115</strain>
    </source>
</reference>
<feature type="domain" description="OB" evidence="10">
    <location>
        <begin position="105"/>
        <end position="197"/>
    </location>
</feature>
<dbReference type="Gene3D" id="2.40.50.140">
    <property type="entry name" value="Nucleic acid-binding proteins"/>
    <property type="match status" value="1"/>
</dbReference>
<keyword evidence="13" id="KW-1185">Reference proteome</keyword>
<sequence>MTSTASHETESARGATGSMDDDDEDAMGNDREFKVRRRRVDAAEARALGKRQSFWCTTKCFVREILRADELTFEEEEVSEAEASERASECYELRRKVGTTIARRVEVCGYVVERRTRKDSKVIFTLDDGTGCVECVVWMQDGDAATGERSDLFGIASAADGAAALAKEIRVGSLARVQGVVRHWRGHRQINTKSVQIDLDPNQECLFWLDVTEHG</sequence>
<gene>
    <name evidence="12" type="ORF">BE221DRAFT_188596</name>
    <name evidence="11" type="ORF">OT_ostta04g01290</name>
</gene>
<evidence type="ECO:0000256" key="6">
    <source>
        <dbReference type="ARBA" id="ARBA00023125"/>
    </source>
</evidence>
<dbReference type="FunCoup" id="A0A090M492">
    <property type="interactions" value="7"/>
</dbReference>
<evidence type="ECO:0000256" key="1">
    <source>
        <dbReference type="ARBA" id="ARBA00004123"/>
    </source>
</evidence>
<name>A0A090M492_OSTTA</name>
<dbReference type="InterPro" id="IPR004365">
    <property type="entry name" value="NA-bd_OB_tRNA"/>
</dbReference>
<dbReference type="GO" id="GO:0005634">
    <property type="term" value="C:nucleus"/>
    <property type="evidence" value="ECO:0007669"/>
    <property type="project" value="UniProtKB-SubCell"/>
</dbReference>
<accession>A0A1Y5IKY5</accession>
<dbReference type="CDD" id="cd04483">
    <property type="entry name" value="hOBFC1_like"/>
    <property type="match status" value="1"/>
</dbReference>
<accession>A0A454XZ48</accession>